<dbReference type="AlphaFoldDB" id="A0A6A4HDP4"/>
<dbReference type="InterPro" id="IPR036691">
    <property type="entry name" value="Endo/exonu/phosph_ase_sf"/>
</dbReference>
<proteinExistence type="predicted"/>
<evidence type="ECO:0000313" key="2">
    <source>
        <dbReference type="EMBL" id="KAE9395367.1"/>
    </source>
</evidence>
<reference evidence="2" key="1">
    <citation type="journal article" date="2019" name="Environ. Microbiol.">
        <title>Fungal ecological strategies reflected in gene transcription - a case study of two litter decomposers.</title>
        <authorList>
            <person name="Barbi F."/>
            <person name="Kohler A."/>
            <person name="Barry K."/>
            <person name="Baskaran P."/>
            <person name="Daum C."/>
            <person name="Fauchery L."/>
            <person name="Ihrmark K."/>
            <person name="Kuo A."/>
            <person name="LaButti K."/>
            <person name="Lipzen A."/>
            <person name="Morin E."/>
            <person name="Grigoriev I.V."/>
            <person name="Henrissat B."/>
            <person name="Lindahl B."/>
            <person name="Martin F."/>
        </authorList>
    </citation>
    <scope>NUCLEOTIDE SEQUENCE</scope>
    <source>
        <strain evidence="2">JB14</strain>
    </source>
</reference>
<dbReference type="EMBL" id="ML769532">
    <property type="protein sequence ID" value="KAE9395367.1"/>
    <property type="molecule type" value="Genomic_DNA"/>
</dbReference>
<keyword evidence="3" id="KW-1185">Reference proteome</keyword>
<sequence length="270" mass="31031">MRSNKAALVDALDDLKSTLQMEDMWRTTYPDSLKYTFHQTKNSGVHHSHLDCIYVRTQCSDNCFEWKIESSGLKTDHKMVSIRFTSESAPLVGEGQWVMPIHLLYNKSLADFVNQEGMDLEDSFNILESENKWDASKNRQTAWMDFRNKLIALARKRAKVVVPKIARKINTLEAMIDATSNDPNLLEDERSLTMDRLEKPPDENDNPPQGEDDPKPTKLYETNSQNMTNMLGNYHSTIQLDPVPPDEAERARATETVLNRITVRITEQDK</sequence>
<evidence type="ECO:0000256" key="1">
    <source>
        <dbReference type="SAM" id="MobiDB-lite"/>
    </source>
</evidence>
<protein>
    <recommendedName>
        <fullName evidence="4">Endonuclease/exonuclease/phosphatase domain-containing protein</fullName>
    </recommendedName>
</protein>
<gene>
    <name evidence="2" type="ORF">BT96DRAFT_942468</name>
</gene>
<evidence type="ECO:0008006" key="4">
    <source>
        <dbReference type="Google" id="ProtNLM"/>
    </source>
</evidence>
<dbReference type="Gene3D" id="3.60.10.10">
    <property type="entry name" value="Endonuclease/exonuclease/phosphatase"/>
    <property type="match status" value="1"/>
</dbReference>
<name>A0A6A4HDP4_9AGAR</name>
<organism evidence="2 3">
    <name type="scientific">Gymnopus androsaceus JB14</name>
    <dbReference type="NCBI Taxonomy" id="1447944"/>
    <lineage>
        <taxon>Eukaryota</taxon>
        <taxon>Fungi</taxon>
        <taxon>Dikarya</taxon>
        <taxon>Basidiomycota</taxon>
        <taxon>Agaricomycotina</taxon>
        <taxon>Agaricomycetes</taxon>
        <taxon>Agaricomycetidae</taxon>
        <taxon>Agaricales</taxon>
        <taxon>Marasmiineae</taxon>
        <taxon>Omphalotaceae</taxon>
        <taxon>Gymnopus</taxon>
    </lineage>
</organism>
<feature type="region of interest" description="Disordered" evidence="1">
    <location>
        <begin position="196"/>
        <end position="221"/>
    </location>
</feature>
<dbReference type="SUPFAM" id="SSF56219">
    <property type="entry name" value="DNase I-like"/>
    <property type="match status" value="1"/>
</dbReference>
<evidence type="ECO:0000313" key="3">
    <source>
        <dbReference type="Proteomes" id="UP000799118"/>
    </source>
</evidence>
<dbReference type="OrthoDB" id="3264871at2759"/>
<dbReference type="Proteomes" id="UP000799118">
    <property type="component" value="Unassembled WGS sequence"/>
</dbReference>
<accession>A0A6A4HDP4</accession>